<dbReference type="PANTHER" id="PTHR16246:SF2">
    <property type="entry name" value="HOST CELL FACTOR C1 REGULATOR 1"/>
    <property type="match status" value="1"/>
</dbReference>
<comment type="caution">
    <text evidence="2">The sequence shown here is derived from an EMBL/GenBank/DDBJ whole genome shotgun (WGS) entry which is preliminary data.</text>
</comment>
<dbReference type="PANTHER" id="PTHR16246">
    <property type="entry name" value="HOST CELL FACTOR C1 REGULATOR 1"/>
    <property type="match status" value="1"/>
</dbReference>
<keyword evidence="3" id="KW-1185">Reference proteome</keyword>
<dbReference type="EMBL" id="BGZK01000912">
    <property type="protein sequence ID" value="GBP64874.1"/>
    <property type="molecule type" value="Genomic_DNA"/>
</dbReference>
<feature type="region of interest" description="Disordered" evidence="1">
    <location>
        <begin position="197"/>
        <end position="228"/>
    </location>
</feature>
<name>A0A4C1XQM4_EUMVA</name>
<feature type="compositionally biased region" description="Basic and acidic residues" evidence="1">
    <location>
        <begin position="197"/>
        <end position="210"/>
    </location>
</feature>
<dbReference type="AlphaFoldDB" id="A0A4C1XQM4"/>
<proteinExistence type="predicted"/>
<evidence type="ECO:0000313" key="3">
    <source>
        <dbReference type="Proteomes" id="UP000299102"/>
    </source>
</evidence>
<dbReference type="InterPro" id="IPR029195">
    <property type="entry name" value="HCFC1R1"/>
</dbReference>
<evidence type="ECO:0000313" key="2">
    <source>
        <dbReference type="EMBL" id="GBP64874.1"/>
    </source>
</evidence>
<organism evidence="2 3">
    <name type="scientific">Eumeta variegata</name>
    <name type="common">Bagworm moth</name>
    <name type="synonym">Eumeta japonica</name>
    <dbReference type="NCBI Taxonomy" id="151549"/>
    <lineage>
        <taxon>Eukaryota</taxon>
        <taxon>Metazoa</taxon>
        <taxon>Ecdysozoa</taxon>
        <taxon>Arthropoda</taxon>
        <taxon>Hexapoda</taxon>
        <taxon>Insecta</taxon>
        <taxon>Pterygota</taxon>
        <taxon>Neoptera</taxon>
        <taxon>Endopterygota</taxon>
        <taxon>Lepidoptera</taxon>
        <taxon>Glossata</taxon>
        <taxon>Ditrysia</taxon>
        <taxon>Tineoidea</taxon>
        <taxon>Psychidae</taxon>
        <taxon>Oiketicinae</taxon>
        <taxon>Eumeta</taxon>
    </lineage>
</organism>
<accession>A0A4C1XQM4</accession>
<dbReference type="STRING" id="151549.A0A4C1XQM4"/>
<protein>
    <submittedName>
        <fullName evidence="2">Uncharacterized protein</fullName>
    </submittedName>
</protein>
<gene>
    <name evidence="2" type="ORF">EVAR_49806_1</name>
</gene>
<sequence length="228" mass="25555">MDIYDFQSWQYNHSDELAKQMFAHQALGTPFPYRGTDGGAVMPVPTGTPWNMQGIPWGMPSPQPSLVQFTAPHHQELPKVTSVLHSKRKPVDIEPAIPAKQLITEEKMAAHLSGLHISLDFTSHGASSESSMEITPEMENNNFLNSEQLKGVIVLSDEIKNLKDEPLIPAALIERLEKPCMSLVVWEPKKNVLDEVAEDEKKKESEELQSPRRNGVLVPEHSIMDVEM</sequence>
<dbReference type="OrthoDB" id="10022757at2759"/>
<reference evidence="2 3" key="1">
    <citation type="journal article" date="2019" name="Commun. Biol.">
        <title>The bagworm genome reveals a unique fibroin gene that provides high tensile strength.</title>
        <authorList>
            <person name="Kono N."/>
            <person name="Nakamura H."/>
            <person name="Ohtoshi R."/>
            <person name="Tomita M."/>
            <person name="Numata K."/>
            <person name="Arakawa K."/>
        </authorList>
    </citation>
    <scope>NUCLEOTIDE SEQUENCE [LARGE SCALE GENOMIC DNA]</scope>
</reference>
<dbReference type="Proteomes" id="UP000299102">
    <property type="component" value="Unassembled WGS sequence"/>
</dbReference>
<evidence type="ECO:0000256" key="1">
    <source>
        <dbReference type="SAM" id="MobiDB-lite"/>
    </source>
</evidence>